<dbReference type="InterPro" id="IPR001753">
    <property type="entry name" value="Enoyl-CoA_hydra/iso"/>
</dbReference>
<gene>
    <name evidence="1" type="ORF">GORHZ_070_00100</name>
</gene>
<proteinExistence type="predicted"/>
<dbReference type="STRING" id="1108045.GORHZ_070_00100"/>
<dbReference type="AlphaFoldDB" id="K6VS74"/>
<dbReference type="GO" id="GO:0003824">
    <property type="term" value="F:catalytic activity"/>
    <property type="evidence" value="ECO:0007669"/>
    <property type="project" value="UniProtKB-ARBA"/>
</dbReference>
<dbReference type="Gene3D" id="3.90.226.10">
    <property type="entry name" value="2-enoyl-CoA Hydratase, Chain A, domain 1"/>
    <property type="match status" value="1"/>
</dbReference>
<dbReference type="Proteomes" id="UP000008363">
    <property type="component" value="Unassembled WGS sequence"/>
</dbReference>
<keyword evidence="2" id="KW-1185">Reference proteome</keyword>
<organism evidence="1 2">
    <name type="scientific">Gordonia rhizosphera NBRC 16068</name>
    <dbReference type="NCBI Taxonomy" id="1108045"/>
    <lineage>
        <taxon>Bacteria</taxon>
        <taxon>Bacillati</taxon>
        <taxon>Actinomycetota</taxon>
        <taxon>Actinomycetes</taxon>
        <taxon>Mycobacteriales</taxon>
        <taxon>Gordoniaceae</taxon>
        <taxon>Gordonia</taxon>
    </lineage>
</organism>
<name>K6VS74_9ACTN</name>
<reference evidence="1 2" key="1">
    <citation type="submission" date="2012-08" db="EMBL/GenBank/DDBJ databases">
        <title>Whole genome shotgun sequence of Gordonia rhizosphera NBRC 16068.</title>
        <authorList>
            <person name="Takarada H."/>
            <person name="Isaki S."/>
            <person name="Hosoyama A."/>
            <person name="Tsuchikane K."/>
            <person name="Katsumata H."/>
            <person name="Baba S."/>
            <person name="Ohji S."/>
            <person name="Yamazaki S."/>
            <person name="Fujita N."/>
        </authorList>
    </citation>
    <scope>NUCLEOTIDE SEQUENCE [LARGE SCALE GENOMIC DNA]</scope>
    <source>
        <strain evidence="1 2">NBRC 16068</strain>
    </source>
</reference>
<protein>
    <submittedName>
        <fullName evidence="1">Putative enoyl-CoA hydratase</fullName>
    </submittedName>
</protein>
<dbReference type="SUPFAM" id="SSF52096">
    <property type="entry name" value="ClpP/crotonase"/>
    <property type="match status" value="1"/>
</dbReference>
<comment type="caution">
    <text evidence="1">The sequence shown here is derived from an EMBL/GenBank/DDBJ whole genome shotgun (WGS) entry which is preliminary data.</text>
</comment>
<dbReference type="Pfam" id="PF00378">
    <property type="entry name" value="ECH_1"/>
    <property type="match status" value="1"/>
</dbReference>
<accession>K6VS74</accession>
<dbReference type="InterPro" id="IPR029045">
    <property type="entry name" value="ClpP/crotonase-like_dom_sf"/>
</dbReference>
<dbReference type="EMBL" id="BAHC01000070">
    <property type="protein sequence ID" value="GAB89755.1"/>
    <property type="molecule type" value="Genomic_DNA"/>
</dbReference>
<evidence type="ECO:0000313" key="2">
    <source>
        <dbReference type="Proteomes" id="UP000008363"/>
    </source>
</evidence>
<evidence type="ECO:0000313" key="1">
    <source>
        <dbReference type="EMBL" id="GAB89755.1"/>
    </source>
</evidence>
<sequence>MCAVSRARDMLYTGRQVSAELALDWGLVTEISDEVLTHTLAVAEKIALAAPIASRLAKTCLEQSAAGLEASLQ</sequence>